<geneLocation type="plasmid" evidence="1">
    <name>pRF173-1_87k_tetX</name>
</geneLocation>
<keyword evidence="1" id="KW-0614">Plasmid</keyword>
<proteinExistence type="predicted"/>
<name>A0A6H1PVX3_ECOLX</name>
<accession>A0A6H1PVX3</accession>
<sequence>MTATVHRECFVLPEHLLSHVKLALPCHCLCRAKLPPKPDRNEKKIPYFEVKR</sequence>
<evidence type="ECO:0000313" key="1">
    <source>
        <dbReference type="EMBL" id="QIZ18333.1"/>
    </source>
</evidence>
<organism evidence="1">
    <name type="scientific">Escherichia coli</name>
    <dbReference type="NCBI Taxonomy" id="562"/>
    <lineage>
        <taxon>Bacteria</taxon>
        <taxon>Pseudomonadati</taxon>
        <taxon>Pseudomonadota</taxon>
        <taxon>Gammaproteobacteria</taxon>
        <taxon>Enterobacterales</taxon>
        <taxon>Enterobacteriaceae</taxon>
        <taxon>Escherichia</taxon>
    </lineage>
</organism>
<protein>
    <submittedName>
        <fullName evidence="1">Uncharacterized protein</fullName>
    </submittedName>
</protein>
<gene>
    <name evidence="1" type="ORF">pRF173-1_87k_tetX_00091</name>
</gene>
<reference evidence="1" key="1">
    <citation type="submission" date="2020-03" db="EMBL/GenBank/DDBJ databases">
        <title>Deciphering the structural diversity and classification of mobile tigecycline resistance gene tet(X)-bearing plasmidome among bacteria.</title>
        <authorList>
            <person name="Li R."/>
            <person name="Lu X."/>
            <person name="Peng K."/>
            <person name="Liu Z."/>
            <person name="Li Y."/>
            <person name="Liu Y."/>
            <person name="Xiao X."/>
            <person name="Wang Z."/>
        </authorList>
    </citation>
    <scope>NUCLEOTIDE SEQUENCE</scope>
    <source>
        <strain evidence="1">RF173-1</strain>
        <plasmid evidence="1">pRF173-1_87k_tetX</plasmid>
    </source>
</reference>
<dbReference type="AlphaFoldDB" id="A0A6H1PVX3"/>
<dbReference type="EMBL" id="MT219816">
    <property type="protein sequence ID" value="QIZ18333.1"/>
    <property type="molecule type" value="Genomic_DNA"/>
</dbReference>